<dbReference type="InterPro" id="IPR017853">
    <property type="entry name" value="GH"/>
</dbReference>
<organism evidence="3">
    <name type="scientific">Oppiella nova</name>
    <dbReference type="NCBI Taxonomy" id="334625"/>
    <lineage>
        <taxon>Eukaryota</taxon>
        <taxon>Metazoa</taxon>
        <taxon>Ecdysozoa</taxon>
        <taxon>Arthropoda</taxon>
        <taxon>Chelicerata</taxon>
        <taxon>Arachnida</taxon>
        <taxon>Acari</taxon>
        <taxon>Acariformes</taxon>
        <taxon>Sarcoptiformes</taxon>
        <taxon>Oribatida</taxon>
        <taxon>Brachypylina</taxon>
        <taxon>Oppioidea</taxon>
        <taxon>Oppiidae</taxon>
        <taxon>Oppiella</taxon>
    </lineage>
</organism>
<evidence type="ECO:0000313" key="3">
    <source>
        <dbReference type="EMBL" id="CAD7656422.1"/>
    </source>
</evidence>
<dbReference type="SUPFAM" id="SSF54556">
    <property type="entry name" value="Chitinase insertion domain"/>
    <property type="match status" value="1"/>
</dbReference>
<feature type="non-terminal residue" evidence="3">
    <location>
        <position position="1"/>
    </location>
</feature>
<keyword evidence="4" id="KW-1185">Reference proteome</keyword>
<name>A0A7R9MA94_9ACAR</name>
<feature type="domain" description="GH18" evidence="2">
    <location>
        <begin position="1"/>
        <end position="212"/>
    </location>
</feature>
<dbReference type="FunFam" id="3.10.50.10:FF:000001">
    <property type="entry name" value="Chitinase 3-like 1"/>
    <property type="match status" value="1"/>
</dbReference>
<dbReference type="SUPFAM" id="SSF51445">
    <property type="entry name" value="(Trans)glycosidases"/>
    <property type="match status" value="1"/>
</dbReference>
<proteinExistence type="predicted"/>
<dbReference type="EMBL" id="OC925910">
    <property type="protein sequence ID" value="CAD7656422.1"/>
    <property type="molecule type" value="Genomic_DNA"/>
</dbReference>
<dbReference type="AlphaFoldDB" id="A0A7R9MA94"/>
<evidence type="ECO:0000313" key="4">
    <source>
        <dbReference type="Proteomes" id="UP000728032"/>
    </source>
</evidence>
<dbReference type="SMART" id="SM00636">
    <property type="entry name" value="Glyco_18"/>
    <property type="match status" value="1"/>
</dbReference>
<dbReference type="Gene3D" id="3.10.50.10">
    <property type="match status" value="1"/>
</dbReference>
<accession>A0A7R9MA94</accession>
<dbReference type="GO" id="GO:0006032">
    <property type="term" value="P:chitin catabolic process"/>
    <property type="evidence" value="ECO:0007669"/>
    <property type="project" value="TreeGrafter"/>
</dbReference>
<reference evidence="3" key="1">
    <citation type="submission" date="2020-11" db="EMBL/GenBank/DDBJ databases">
        <authorList>
            <person name="Tran Van P."/>
        </authorList>
    </citation>
    <scope>NUCLEOTIDE SEQUENCE</scope>
</reference>
<dbReference type="Pfam" id="PF00704">
    <property type="entry name" value="Glyco_hydro_18"/>
    <property type="match status" value="1"/>
</dbReference>
<dbReference type="OrthoDB" id="6473966at2759"/>
<dbReference type="PANTHER" id="PTHR11177">
    <property type="entry name" value="CHITINASE"/>
    <property type="match status" value="1"/>
</dbReference>
<dbReference type="Gene3D" id="3.20.20.80">
    <property type="entry name" value="Glycosidases"/>
    <property type="match status" value="1"/>
</dbReference>
<evidence type="ECO:0000256" key="1">
    <source>
        <dbReference type="ARBA" id="ARBA00023157"/>
    </source>
</evidence>
<sequence length="212" mass="23072">HGYLLTAAVAAGKATVDRAYNVPEMNKYLDFINLMTYDLHGSWEQKTGHHAALHTGPGDTDQDKMLTVHYAVDLWLQLGAEPKKLVVGIPLYGRTFKLAAPENNGFNAPTAGAGSAGPYTKQSGFLGYNEICENISKWSVKWCDQRMATYAVMGSDWVGYDNEQSIKAKVEFIKSKGLGGAMVWSIETDDFNGVCGSGKYPLINAINNALKG</sequence>
<dbReference type="InterPro" id="IPR029070">
    <property type="entry name" value="Chitinase_insertion_sf"/>
</dbReference>
<gene>
    <name evidence="3" type="ORF">ONB1V03_LOCUS13059</name>
</gene>
<dbReference type="GO" id="GO:0005576">
    <property type="term" value="C:extracellular region"/>
    <property type="evidence" value="ECO:0007669"/>
    <property type="project" value="TreeGrafter"/>
</dbReference>
<keyword evidence="1" id="KW-1015">Disulfide bond</keyword>
<dbReference type="GO" id="GO:0005975">
    <property type="term" value="P:carbohydrate metabolic process"/>
    <property type="evidence" value="ECO:0007669"/>
    <property type="project" value="InterPro"/>
</dbReference>
<dbReference type="PANTHER" id="PTHR11177:SF360">
    <property type="entry name" value="CHITINASE 4-RELATED"/>
    <property type="match status" value="1"/>
</dbReference>
<dbReference type="GO" id="GO:0008061">
    <property type="term" value="F:chitin binding"/>
    <property type="evidence" value="ECO:0007669"/>
    <property type="project" value="InterPro"/>
</dbReference>
<dbReference type="PROSITE" id="PS51910">
    <property type="entry name" value="GH18_2"/>
    <property type="match status" value="1"/>
</dbReference>
<evidence type="ECO:0000259" key="2">
    <source>
        <dbReference type="PROSITE" id="PS51910"/>
    </source>
</evidence>
<dbReference type="GO" id="GO:0004568">
    <property type="term" value="F:chitinase activity"/>
    <property type="evidence" value="ECO:0007669"/>
    <property type="project" value="TreeGrafter"/>
</dbReference>
<dbReference type="Proteomes" id="UP000728032">
    <property type="component" value="Unassembled WGS sequence"/>
</dbReference>
<dbReference type="InterPro" id="IPR001223">
    <property type="entry name" value="Glyco_hydro18_cat"/>
</dbReference>
<dbReference type="InterPro" id="IPR050314">
    <property type="entry name" value="Glycosyl_Hydrlase_18"/>
</dbReference>
<protein>
    <recommendedName>
        <fullName evidence="2">GH18 domain-containing protein</fullName>
    </recommendedName>
</protein>
<dbReference type="InterPro" id="IPR011583">
    <property type="entry name" value="Chitinase_II/V-like_cat"/>
</dbReference>
<dbReference type="EMBL" id="CAJPVJ010011085">
    <property type="protein sequence ID" value="CAG2173609.1"/>
    <property type="molecule type" value="Genomic_DNA"/>
</dbReference>